<dbReference type="InterPro" id="IPR005624">
    <property type="entry name" value="PduO/GlcC-like"/>
</dbReference>
<dbReference type="Gene3D" id="3.30.450.150">
    <property type="entry name" value="Haem-degrading domain"/>
    <property type="match status" value="1"/>
</dbReference>
<proteinExistence type="predicted"/>
<dbReference type="Pfam" id="PF03928">
    <property type="entry name" value="HbpS-like"/>
    <property type="match status" value="1"/>
</dbReference>
<accession>A0ABP7D4U0</accession>
<feature type="region of interest" description="Disordered" evidence="1">
    <location>
        <begin position="1"/>
        <end position="44"/>
    </location>
</feature>
<keyword evidence="3" id="KW-1185">Reference proteome</keyword>
<protein>
    <recommendedName>
        <fullName evidence="4">Heme-binding protein</fullName>
    </recommendedName>
</protein>
<evidence type="ECO:0000313" key="3">
    <source>
        <dbReference type="Proteomes" id="UP001500752"/>
    </source>
</evidence>
<dbReference type="PANTHER" id="PTHR34309:SF10">
    <property type="entry name" value="SLR1406 PROTEIN"/>
    <property type="match status" value="1"/>
</dbReference>
<dbReference type="InterPro" id="IPR052517">
    <property type="entry name" value="GlcG_carb_metab_protein"/>
</dbReference>
<dbReference type="Proteomes" id="UP001500752">
    <property type="component" value="Unassembled WGS sequence"/>
</dbReference>
<organism evidence="2 3">
    <name type="scientific">Arthrobacter ginkgonis</name>
    <dbReference type="NCBI Taxonomy" id="1630594"/>
    <lineage>
        <taxon>Bacteria</taxon>
        <taxon>Bacillati</taxon>
        <taxon>Actinomycetota</taxon>
        <taxon>Actinomycetes</taxon>
        <taxon>Micrococcales</taxon>
        <taxon>Micrococcaceae</taxon>
        <taxon>Arthrobacter</taxon>
    </lineage>
</organism>
<gene>
    <name evidence="2" type="ORF">GCM10023081_41820</name>
</gene>
<dbReference type="SUPFAM" id="SSF143744">
    <property type="entry name" value="GlcG-like"/>
    <property type="match status" value="1"/>
</dbReference>
<evidence type="ECO:0000256" key="1">
    <source>
        <dbReference type="SAM" id="MobiDB-lite"/>
    </source>
</evidence>
<reference evidence="3" key="1">
    <citation type="journal article" date="2019" name="Int. J. Syst. Evol. Microbiol.">
        <title>The Global Catalogue of Microorganisms (GCM) 10K type strain sequencing project: providing services to taxonomists for standard genome sequencing and annotation.</title>
        <authorList>
            <consortium name="The Broad Institute Genomics Platform"/>
            <consortium name="The Broad Institute Genome Sequencing Center for Infectious Disease"/>
            <person name="Wu L."/>
            <person name="Ma J."/>
        </authorList>
    </citation>
    <scope>NUCLEOTIDE SEQUENCE [LARGE SCALE GENOMIC DNA]</scope>
    <source>
        <strain evidence="3">JCM 30742</strain>
    </source>
</reference>
<dbReference type="EMBL" id="BAABEO010000032">
    <property type="protein sequence ID" value="GAA3700907.1"/>
    <property type="molecule type" value="Genomic_DNA"/>
</dbReference>
<dbReference type="InterPro" id="IPR038084">
    <property type="entry name" value="PduO/GlcC-like_sf"/>
</dbReference>
<name>A0ABP7D4U0_9MICC</name>
<feature type="compositionally biased region" description="Basic and acidic residues" evidence="1">
    <location>
        <begin position="26"/>
        <end position="37"/>
    </location>
</feature>
<evidence type="ECO:0000313" key="2">
    <source>
        <dbReference type="EMBL" id="GAA3700907.1"/>
    </source>
</evidence>
<evidence type="ECO:0008006" key="4">
    <source>
        <dbReference type="Google" id="ProtNLM"/>
    </source>
</evidence>
<sequence length="175" mass="18176">MHGTGRLAWVPVSRRAAAEPRPAVRGPERAGDARTRPVGENAPMTEPTLETARNVAEATLAHASHLGIKVSVCVVDSRGHELVTLRADGANWFTAEVARAKARTAAALRRDSGALDGLKGSYPELFRLIGGQLPFEPTTLPGGVVHTGETAWAVGVSGATPEQDVACARAGLSAA</sequence>
<feature type="compositionally biased region" description="Low complexity" evidence="1">
    <location>
        <begin position="11"/>
        <end position="25"/>
    </location>
</feature>
<dbReference type="PANTHER" id="PTHR34309">
    <property type="entry name" value="SLR1406 PROTEIN"/>
    <property type="match status" value="1"/>
</dbReference>
<comment type="caution">
    <text evidence="2">The sequence shown here is derived from an EMBL/GenBank/DDBJ whole genome shotgun (WGS) entry which is preliminary data.</text>
</comment>